<evidence type="ECO:0000313" key="3">
    <source>
        <dbReference type="Proteomes" id="UP001500668"/>
    </source>
</evidence>
<protein>
    <submittedName>
        <fullName evidence="2">Uncharacterized protein</fullName>
    </submittedName>
</protein>
<feature type="transmembrane region" description="Helical" evidence="1">
    <location>
        <begin position="70"/>
        <end position="89"/>
    </location>
</feature>
<name>A0ABP3RZI4_9ACTN</name>
<accession>A0ABP3RZI4</accession>
<sequence>MVSRVSSERAAPAPAKLPMLGRSWYRRGAGYWARRIALGAFVLLVMSVMLAVLLIAFGDTVNGLPGVWPLLLWTAMAALCLGSAAWGWIRARRQMREKLAQVASPEESWRAHRTGQREVGTALSSPWRALVLLALPFLAPLFAWLLGTLCAATFVRELPSEVGARRALAAHR</sequence>
<feature type="transmembrane region" description="Helical" evidence="1">
    <location>
        <begin position="36"/>
        <end position="58"/>
    </location>
</feature>
<dbReference type="Proteomes" id="UP001500668">
    <property type="component" value="Unassembled WGS sequence"/>
</dbReference>
<gene>
    <name evidence="2" type="ORF">GCM10010394_60780</name>
</gene>
<keyword evidence="3" id="KW-1185">Reference proteome</keyword>
<feature type="transmembrane region" description="Helical" evidence="1">
    <location>
        <begin position="130"/>
        <end position="155"/>
    </location>
</feature>
<keyword evidence="1" id="KW-1133">Transmembrane helix</keyword>
<reference evidence="3" key="1">
    <citation type="journal article" date="2019" name="Int. J. Syst. Evol. Microbiol.">
        <title>The Global Catalogue of Microorganisms (GCM) 10K type strain sequencing project: providing services to taxonomists for standard genome sequencing and annotation.</title>
        <authorList>
            <consortium name="The Broad Institute Genomics Platform"/>
            <consortium name="The Broad Institute Genome Sequencing Center for Infectious Disease"/>
            <person name="Wu L."/>
            <person name="Ma J."/>
        </authorList>
    </citation>
    <scope>NUCLEOTIDE SEQUENCE [LARGE SCALE GENOMIC DNA]</scope>
    <source>
        <strain evidence="3">JCM 5067</strain>
    </source>
</reference>
<dbReference type="EMBL" id="BAAACA010000044">
    <property type="protein sequence ID" value="GAA0621919.1"/>
    <property type="molecule type" value="Genomic_DNA"/>
</dbReference>
<evidence type="ECO:0000256" key="1">
    <source>
        <dbReference type="SAM" id="Phobius"/>
    </source>
</evidence>
<evidence type="ECO:0000313" key="2">
    <source>
        <dbReference type="EMBL" id="GAA0621919.1"/>
    </source>
</evidence>
<keyword evidence="1" id="KW-0472">Membrane</keyword>
<organism evidence="2 3">
    <name type="scientific">Streptomyces crystallinus</name>
    <dbReference type="NCBI Taxonomy" id="68191"/>
    <lineage>
        <taxon>Bacteria</taxon>
        <taxon>Bacillati</taxon>
        <taxon>Actinomycetota</taxon>
        <taxon>Actinomycetes</taxon>
        <taxon>Kitasatosporales</taxon>
        <taxon>Streptomycetaceae</taxon>
        <taxon>Streptomyces</taxon>
    </lineage>
</organism>
<proteinExistence type="predicted"/>
<comment type="caution">
    <text evidence="2">The sequence shown here is derived from an EMBL/GenBank/DDBJ whole genome shotgun (WGS) entry which is preliminary data.</text>
</comment>
<keyword evidence="1" id="KW-0812">Transmembrane</keyword>